<organism evidence="3 4">
    <name type="scientific">Novilysobacter erysipheiresistens</name>
    <dbReference type="NCBI Taxonomy" id="1749332"/>
    <lineage>
        <taxon>Bacteria</taxon>
        <taxon>Pseudomonadati</taxon>
        <taxon>Pseudomonadota</taxon>
        <taxon>Gammaproteobacteria</taxon>
        <taxon>Lysobacterales</taxon>
        <taxon>Lysobacteraceae</taxon>
        <taxon>Novilysobacter</taxon>
    </lineage>
</organism>
<dbReference type="PANTHER" id="PTHR12526">
    <property type="entry name" value="GLYCOSYLTRANSFERASE"/>
    <property type="match status" value="1"/>
</dbReference>
<dbReference type="EMBL" id="JAXGFP010000007">
    <property type="protein sequence ID" value="MEG3185069.1"/>
    <property type="molecule type" value="Genomic_DNA"/>
</dbReference>
<dbReference type="InterPro" id="IPR001296">
    <property type="entry name" value="Glyco_trans_1"/>
</dbReference>
<dbReference type="SUPFAM" id="SSF53756">
    <property type="entry name" value="UDP-Glycosyltransferase/glycogen phosphorylase"/>
    <property type="match status" value="1"/>
</dbReference>
<evidence type="ECO:0000313" key="3">
    <source>
        <dbReference type="EMBL" id="MEG3185069.1"/>
    </source>
</evidence>
<dbReference type="Pfam" id="PF13439">
    <property type="entry name" value="Glyco_transf_4"/>
    <property type="match status" value="1"/>
</dbReference>
<sequence>MKIAQISPLYEAVPPRLYGGTERVVAHLADALVAAGHEVTLFATAEARTAALLVPVRDRAIRLDPAPLKSDLAAHLSMLHEVRRRADQFDVLHFHVDLLHYPFFEDIAGRTLTTLHGRLDVRDLDGAYRRWRQFPLASISDHQRIPLRHAHWLGTVHHGLSPWLYPFSPRPRSRDDGGYLAFLGRISPEKRLDRAIAVARRVGWPLKVAAKVDAVDHEYFRAVIEPLLNDPLVEYIGEIGDADKGRFLGGATALLFPIDWPEPFGLVMIEAMACGTPVIGWNRGSVPEVLDDGVSGRIVDDIETAAAAVTQVATLDRRGIRDIFERRFSAAVMADGYLRLYRRLAGESAAEVETRACLP</sequence>
<dbReference type="Proteomes" id="UP001355056">
    <property type="component" value="Unassembled WGS sequence"/>
</dbReference>
<dbReference type="Gene3D" id="3.40.50.2000">
    <property type="entry name" value="Glycogen Phosphorylase B"/>
    <property type="match status" value="2"/>
</dbReference>
<evidence type="ECO:0000259" key="2">
    <source>
        <dbReference type="Pfam" id="PF13439"/>
    </source>
</evidence>
<protein>
    <submittedName>
        <fullName evidence="3">Glycosyltransferase family 4 protein</fullName>
    </submittedName>
</protein>
<name>A0ABU7Z1P8_9GAMM</name>
<keyword evidence="4" id="KW-1185">Reference proteome</keyword>
<gene>
    <name evidence="3" type="ORF">SNE34_13735</name>
</gene>
<dbReference type="InterPro" id="IPR028098">
    <property type="entry name" value="Glyco_trans_4-like_N"/>
</dbReference>
<dbReference type="PANTHER" id="PTHR12526:SF595">
    <property type="entry name" value="BLL5217 PROTEIN"/>
    <property type="match status" value="1"/>
</dbReference>
<feature type="domain" description="Glycosyl transferase family 1" evidence="1">
    <location>
        <begin position="172"/>
        <end position="312"/>
    </location>
</feature>
<dbReference type="Pfam" id="PF00534">
    <property type="entry name" value="Glycos_transf_1"/>
    <property type="match status" value="1"/>
</dbReference>
<evidence type="ECO:0000313" key="4">
    <source>
        <dbReference type="Proteomes" id="UP001355056"/>
    </source>
</evidence>
<proteinExistence type="predicted"/>
<dbReference type="RefSeq" id="WP_332618170.1">
    <property type="nucleotide sequence ID" value="NZ_JAXGFP010000007.1"/>
</dbReference>
<comment type="caution">
    <text evidence="3">The sequence shown here is derived from an EMBL/GenBank/DDBJ whole genome shotgun (WGS) entry which is preliminary data.</text>
</comment>
<dbReference type="CDD" id="cd03802">
    <property type="entry name" value="GT4_AviGT4-like"/>
    <property type="match status" value="1"/>
</dbReference>
<reference evidence="3 4" key="1">
    <citation type="journal article" date="2016" name="Int. J. Syst. Evol. Microbiol.">
        <title>Lysobacter erysipheiresistens sp. nov., an antagonist of powdery mildew, isolated from tobacco-cultivated soil.</title>
        <authorList>
            <person name="Xie B."/>
            <person name="Li T."/>
            <person name="Lin X."/>
            <person name="Wang C.J."/>
            <person name="Chen Y.J."/>
            <person name="Liu W.J."/>
            <person name="Zhao Z.W."/>
        </authorList>
    </citation>
    <scope>NUCLEOTIDE SEQUENCE [LARGE SCALE GENOMIC DNA]</scope>
    <source>
        <strain evidence="3 4">RS-LYSO-3</strain>
    </source>
</reference>
<feature type="domain" description="Glycosyltransferase subfamily 4-like N-terminal" evidence="2">
    <location>
        <begin position="18"/>
        <end position="131"/>
    </location>
</feature>
<accession>A0ABU7Z1P8</accession>
<evidence type="ECO:0000259" key="1">
    <source>
        <dbReference type="Pfam" id="PF00534"/>
    </source>
</evidence>